<evidence type="ECO:0000256" key="1">
    <source>
        <dbReference type="ARBA" id="ARBA00022741"/>
    </source>
</evidence>
<dbReference type="Proteomes" id="UP000324209">
    <property type="component" value="Chromosome"/>
</dbReference>
<dbReference type="OrthoDB" id="9765680at2"/>
<keyword evidence="5" id="KW-1185">Reference proteome</keyword>
<dbReference type="RefSeq" id="WP_149485441.1">
    <property type="nucleotide sequence ID" value="NZ_CP036150.1"/>
</dbReference>
<dbReference type="InterPro" id="IPR000873">
    <property type="entry name" value="AMP-dep_synth/lig_dom"/>
</dbReference>
<dbReference type="InterPro" id="IPR042099">
    <property type="entry name" value="ANL_N_sf"/>
</dbReference>
<evidence type="ECO:0000313" key="4">
    <source>
        <dbReference type="EMBL" id="QEN07360.1"/>
    </source>
</evidence>
<dbReference type="KEGG" id="ock:EXM22_04905"/>
<organism evidence="4 5">
    <name type="scientific">Oceanispirochaeta crateris</name>
    <dbReference type="NCBI Taxonomy" id="2518645"/>
    <lineage>
        <taxon>Bacteria</taxon>
        <taxon>Pseudomonadati</taxon>
        <taxon>Spirochaetota</taxon>
        <taxon>Spirochaetia</taxon>
        <taxon>Spirochaetales</taxon>
        <taxon>Spirochaetaceae</taxon>
        <taxon>Oceanispirochaeta</taxon>
    </lineage>
</organism>
<dbReference type="PROSITE" id="PS00455">
    <property type="entry name" value="AMP_BINDING"/>
    <property type="match status" value="1"/>
</dbReference>
<dbReference type="PANTHER" id="PTHR43272">
    <property type="entry name" value="LONG-CHAIN-FATTY-ACID--COA LIGASE"/>
    <property type="match status" value="1"/>
</dbReference>
<name>A0A5C1QK30_9SPIO</name>
<proteinExistence type="predicted"/>
<dbReference type="GO" id="GO:0005524">
    <property type="term" value="F:ATP binding"/>
    <property type="evidence" value="ECO:0007669"/>
    <property type="project" value="UniProtKB-KW"/>
</dbReference>
<evidence type="ECO:0000256" key="2">
    <source>
        <dbReference type="ARBA" id="ARBA00022840"/>
    </source>
</evidence>
<evidence type="ECO:0000259" key="3">
    <source>
        <dbReference type="Pfam" id="PF00501"/>
    </source>
</evidence>
<protein>
    <submittedName>
        <fullName evidence="4">AMP-forming long-chain acyl-CoA synthetase</fullName>
    </submittedName>
</protein>
<dbReference type="Gene3D" id="3.40.50.12780">
    <property type="entry name" value="N-terminal domain of ligase-like"/>
    <property type="match status" value="1"/>
</dbReference>
<dbReference type="PANTHER" id="PTHR43272:SF33">
    <property type="entry name" value="AMP-BINDING DOMAIN-CONTAINING PROTEIN-RELATED"/>
    <property type="match status" value="1"/>
</dbReference>
<reference evidence="4 5" key="1">
    <citation type="submission" date="2019-02" db="EMBL/GenBank/DDBJ databases">
        <title>Complete Genome Sequence and Methylome Analysis of free living Spirochaetas.</title>
        <authorList>
            <person name="Fomenkov A."/>
            <person name="Dubinina G."/>
            <person name="Leshcheva N."/>
            <person name="Mikheeva N."/>
            <person name="Grabovich M."/>
            <person name="Vincze T."/>
            <person name="Roberts R.J."/>
        </authorList>
    </citation>
    <scope>NUCLEOTIDE SEQUENCE [LARGE SCALE GENOMIC DNA]</scope>
    <source>
        <strain evidence="4 5">K2</strain>
    </source>
</reference>
<evidence type="ECO:0000313" key="5">
    <source>
        <dbReference type="Proteomes" id="UP000324209"/>
    </source>
</evidence>
<keyword evidence="1" id="KW-0547">Nucleotide-binding</keyword>
<sequence length="559" mass="62918">MPFNLKKNTINEFHKEVIRKYEKRPFLYFVDDEPISYAEYGQKVTELRKKLVSLGLKKADSVVLLGPASPNWAISFMSVMSAGFVVVPIMEDFPDNDINHIIEDSNCVAAILAPSYVEKNRLSSLSDKILLSMDDFAVLNELTLHHDESSLTPFTDHCAYLTLEADDQGCYATEPEDVAELLYTSGTTGFSKAVMLTHNNLVTNLYEGTDLIDECFDENAILMSLLPLAHSFGSTSAFLSTMYKGPRICFLKRKPTPEYLQTVFKKVKPTILGGVPLIFEKIFQKKIVPVIESKKFLKKAIQFSPLLRKGFYKVAGKSVMNYFGGHIKCIIIGGANFSEQVETFMRDAKIPYLLGYGLSETSPLLTFSTLKESRFGSVGKAVRNTKIRITHRDASGIGDIEVTGPQVMKGYYGKEDETAEVFSSDGWFKTGDRGILDDDGFLYIKGRSKNVIIGSSGENIYPEVIEILLSSTLLIEESIVFLEDQQLKALVYPDQDLFFSQYAGDSQNSQFQKDMDDLIKDINRKLPLSSRLTKFEIQKTPFEKTPTRKIKRGLYISDY</sequence>
<dbReference type="SUPFAM" id="SSF56801">
    <property type="entry name" value="Acetyl-CoA synthetase-like"/>
    <property type="match status" value="1"/>
</dbReference>
<feature type="domain" description="AMP-dependent synthetase/ligase" evidence="3">
    <location>
        <begin position="17"/>
        <end position="412"/>
    </location>
</feature>
<dbReference type="AlphaFoldDB" id="A0A5C1QK30"/>
<dbReference type="Pfam" id="PF00501">
    <property type="entry name" value="AMP-binding"/>
    <property type="match status" value="1"/>
</dbReference>
<dbReference type="GO" id="GO:0004467">
    <property type="term" value="F:long-chain fatty acid-CoA ligase activity"/>
    <property type="evidence" value="ECO:0007669"/>
    <property type="project" value="TreeGrafter"/>
</dbReference>
<keyword evidence="2" id="KW-0067">ATP-binding</keyword>
<dbReference type="GO" id="GO:0016020">
    <property type="term" value="C:membrane"/>
    <property type="evidence" value="ECO:0007669"/>
    <property type="project" value="TreeGrafter"/>
</dbReference>
<dbReference type="Pfam" id="PF23562">
    <property type="entry name" value="AMP-binding_C_3"/>
    <property type="match status" value="1"/>
</dbReference>
<dbReference type="EMBL" id="CP036150">
    <property type="protein sequence ID" value="QEN07360.1"/>
    <property type="molecule type" value="Genomic_DNA"/>
</dbReference>
<dbReference type="InterPro" id="IPR020845">
    <property type="entry name" value="AMP-binding_CS"/>
</dbReference>
<gene>
    <name evidence="4" type="ORF">EXM22_04905</name>
</gene>
<accession>A0A5C1QK30</accession>